<name>A0A7L4YRQ0_9ACTN</name>
<dbReference type="InterPro" id="IPR006680">
    <property type="entry name" value="Amidohydro-rel"/>
</dbReference>
<dbReference type="FunCoup" id="A0A7L4YRQ0">
    <property type="interactions" value="37"/>
</dbReference>
<accession>A0A7L4YRQ0</accession>
<dbReference type="RefSeq" id="WP_159546778.1">
    <property type="nucleotide sequence ID" value="NZ_CP047156.1"/>
</dbReference>
<dbReference type="Pfam" id="PF01979">
    <property type="entry name" value="Amidohydro_1"/>
    <property type="match status" value="1"/>
</dbReference>
<dbReference type="InterPro" id="IPR011059">
    <property type="entry name" value="Metal-dep_hydrolase_composite"/>
</dbReference>
<gene>
    <name evidence="2" type="ORF">EK0264_15990</name>
</gene>
<protein>
    <submittedName>
        <fullName evidence="2">Amidohydrolase family protein</fullName>
    </submittedName>
</protein>
<dbReference type="SUPFAM" id="SSF51556">
    <property type="entry name" value="Metallo-dependent hydrolases"/>
    <property type="match status" value="1"/>
</dbReference>
<dbReference type="OrthoDB" id="9776455at2"/>
<evidence type="ECO:0000313" key="2">
    <source>
        <dbReference type="EMBL" id="QHC01643.1"/>
    </source>
</evidence>
<keyword evidence="2" id="KW-0378">Hydrolase</keyword>
<dbReference type="PANTHER" id="PTHR43135">
    <property type="entry name" value="ALPHA-D-RIBOSE 1-METHYLPHOSPHONATE 5-TRIPHOSPHATE DIPHOSPHATASE"/>
    <property type="match status" value="1"/>
</dbReference>
<dbReference type="PANTHER" id="PTHR43135:SF3">
    <property type="entry name" value="ALPHA-D-RIBOSE 1-METHYLPHOSPHONATE 5-TRIPHOSPHATE DIPHOSPHATASE"/>
    <property type="match status" value="1"/>
</dbReference>
<dbReference type="EMBL" id="CP047156">
    <property type="protein sequence ID" value="QHC01643.1"/>
    <property type="molecule type" value="Genomic_DNA"/>
</dbReference>
<dbReference type="KEGG" id="eke:EK0264_15990"/>
<dbReference type="InterPro" id="IPR032466">
    <property type="entry name" value="Metal_Hydrolase"/>
</dbReference>
<sequence>MTRTLFHGGTVYDGTLAEPGEADIVVEDGRIVEVGRGLDGDERIDCTGKWISPGFIDSHVHVMVDGIDILRMMGTPFSLSFYEAAENLRKTLDVGITTVRDASGADLGVKEALERGLIAGPRLQIAISMISQTGGHGDDWQACGAHVPLFVDHPGRPGGVIDGPEEARKKVRELIRMGADVIKVATSGGVLSPRDDPRHAHLRDDEIAMIVSEAQAAGISVMSHAQATDGIKAAIRNGVRSIEHGIYLDDEAIEMMLSEGTWLVPTLHAPRAVIARAAAGAALPPAVVEKAHMVQAAHDDSIRRAHEAGVKIAMGTDCGVGKHGTNLDELGFMREVGMSSVEALHATTQSAAQLLGIDHDRGRIAEGQRADLVVLDGSPDDIEGLAHRVRGVYQDGALVSGEPSAGSAA</sequence>
<dbReference type="Gene3D" id="2.30.40.10">
    <property type="entry name" value="Urease, subunit C, domain 1"/>
    <property type="match status" value="1"/>
</dbReference>
<reference evidence="2 3" key="1">
    <citation type="journal article" date="2018" name="Int. J. Syst. Evol. Microbiol.">
        <title>Epidermidibacterium keratini gen. nov., sp. nov., a member of the family Sporichthyaceae, isolated from keratin epidermis.</title>
        <authorList>
            <person name="Lee D.G."/>
            <person name="Trujillo M.E."/>
            <person name="Kang S."/>
            <person name="Nam J.J."/>
            <person name="Kim Y.J."/>
        </authorList>
    </citation>
    <scope>NUCLEOTIDE SEQUENCE [LARGE SCALE GENOMIC DNA]</scope>
    <source>
        <strain evidence="2 3">EPI-7</strain>
    </source>
</reference>
<dbReference type="SUPFAM" id="SSF51338">
    <property type="entry name" value="Composite domain of metallo-dependent hydrolases"/>
    <property type="match status" value="1"/>
</dbReference>
<dbReference type="Gene3D" id="3.20.20.140">
    <property type="entry name" value="Metal-dependent hydrolases"/>
    <property type="match status" value="1"/>
</dbReference>
<organism evidence="2 3">
    <name type="scientific">Epidermidibacterium keratini</name>
    <dbReference type="NCBI Taxonomy" id="1891644"/>
    <lineage>
        <taxon>Bacteria</taxon>
        <taxon>Bacillati</taxon>
        <taxon>Actinomycetota</taxon>
        <taxon>Actinomycetes</taxon>
        <taxon>Sporichthyales</taxon>
        <taxon>Sporichthyaceae</taxon>
        <taxon>Epidermidibacterium</taxon>
    </lineage>
</organism>
<dbReference type="CDD" id="cd01299">
    <property type="entry name" value="Met_dep_hydrolase_A"/>
    <property type="match status" value="1"/>
</dbReference>
<evidence type="ECO:0000313" key="3">
    <source>
        <dbReference type="Proteomes" id="UP000463857"/>
    </source>
</evidence>
<dbReference type="Proteomes" id="UP000463857">
    <property type="component" value="Chromosome"/>
</dbReference>
<proteinExistence type="predicted"/>
<keyword evidence="3" id="KW-1185">Reference proteome</keyword>
<dbReference type="AlphaFoldDB" id="A0A7L4YRQ0"/>
<evidence type="ECO:0000259" key="1">
    <source>
        <dbReference type="Pfam" id="PF01979"/>
    </source>
</evidence>
<dbReference type="InterPro" id="IPR051781">
    <property type="entry name" value="Metallo-dep_Hydrolase"/>
</dbReference>
<feature type="domain" description="Amidohydrolase-related" evidence="1">
    <location>
        <begin position="51"/>
        <end position="385"/>
    </location>
</feature>
<dbReference type="GO" id="GO:0016810">
    <property type="term" value="F:hydrolase activity, acting on carbon-nitrogen (but not peptide) bonds"/>
    <property type="evidence" value="ECO:0007669"/>
    <property type="project" value="InterPro"/>
</dbReference>
<dbReference type="InterPro" id="IPR057744">
    <property type="entry name" value="OTAase-like"/>
</dbReference>
<dbReference type="InParanoid" id="A0A7L4YRQ0"/>